<evidence type="ECO:0000256" key="1">
    <source>
        <dbReference type="SAM" id="SignalP"/>
    </source>
</evidence>
<evidence type="ECO:0000259" key="2">
    <source>
        <dbReference type="Pfam" id="PF06586"/>
    </source>
</evidence>
<dbReference type="InterPro" id="IPR010563">
    <property type="entry name" value="TraK_N"/>
</dbReference>
<evidence type="ECO:0000313" key="5">
    <source>
        <dbReference type="Proteomes" id="UP000006365"/>
    </source>
</evidence>
<dbReference type="EMBL" id="CP002364">
    <property type="protein sequence ID" value="ADW16352.1"/>
    <property type="molecule type" value="Genomic_DNA"/>
</dbReference>
<name>A0A7U3YJ48_DESPD</name>
<gene>
    <name evidence="4" type="ordered locus">Despr_0163</name>
</gene>
<organism evidence="4 5">
    <name type="scientific">Desulfobulbus propionicus (strain ATCC 33891 / DSM 2032 / VKM B-1956 / 1pr3)</name>
    <dbReference type="NCBI Taxonomy" id="577650"/>
    <lineage>
        <taxon>Bacteria</taxon>
        <taxon>Pseudomonadati</taxon>
        <taxon>Thermodesulfobacteriota</taxon>
        <taxon>Desulfobulbia</taxon>
        <taxon>Desulfobulbales</taxon>
        <taxon>Desulfobulbaceae</taxon>
        <taxon>Desulfobulbus</taxon>
    </lineage>
</organism>
<keyword evidence="5" id="KW-1185">Reference proteome</keyword>
<evidence type="ECO:0000259" key="3">
    <source>
        <dbReference type="Pfam" id="PF23536"/>
    </source>
</evidence>
<feature type="signal peptide" evidence="1">
    <location>
        <begin position="1"/>
        <end position="20"/>
    </location>
</feature>
<dbReference type="RefSeq" id="WP_015722900.1">
    <property type="nucleotide sequence ID" value="NC_014972.1"/>
</dbReference>
<reference evidence="4 5" key="1">
    <citation type="journal article" date="2011" name="Stand. Genomic Sci.">
        <title>Complete genome sequence of Desulfobulbus propionicus type strain (1pr3).</title>
        <authorList>
            <person name="Pagani I."/>
            <person name="Lapidus A."/>
            <person name="Nolan M."/>
            <person name="Lucas S."/>
            <person name="Hammon N."/>
            <person name="Deshpande S."/>
            <person name="Cheng J.F."/>
            <person name="Chertkov O."/>
            <person name="Davenport K."/>
            <person name="Tapia R."/>
            <person name="Han C."/>
            <person name="Goodwin L."/>
            <person name="Pitluck S."/>
            <person name="Liolios K."/>
            <person name="Mavromatis K."/>
            <person name="Ivanova N."/>
            <person name="Mikhailova N."/>
            <person name="Pati A."/>
            <person name="Chen A."/>
            <person name="Palaniappan K."/>
            <person name="Land M."/>
            <person name="Hauser L."/>
            <person name="Chang Y.J."/>
            <person name="Jeffries C.D."/>
            <person name="Detter J.C."/>
            <person name="Brambilla E."/>
            <person name="Kannan K.P."/>
            <person name="Djao O.D."/>
            <person name="Rohde M."/>
            <person name="Pukall R."/>
            <person name="Spring S."/>
            <person name="Goker M."/>
            <person name="Sikorski J."/>
            <person name="Woyke T."/>
            <person name="Bristow J."/>
            <person name="Eisen J.A."/>
            <person name="Markowitz V."/>
            <person name="Hugenholtz P."/>
            <person name="Kyrpides N.C."/>
            <person name="Klenk H.P."/>
        </authorList>
    </citation>
    <scope>NUCLEOTIDE SEQUENCE [LARGE SCALE GENOMIC DNA]</scope>
    <source>
        <strain evidence="5">ATCC 33891 / DSM 2032 / 1pr3</strain>
    </source>
</reference>
<evidence type="ECO:0008006" key="6">
    <source>
        <dbReference type="Google" id="ProtNLM"/>
    </source>
</evidence>
<feature type="domain" description="TraK C-terminal" evidence="3">
    <location>
        <begin position="124"/>
        <end position="238"/>
    </location>
</feature>
<dbReference type="Pfam" id="PF06586">
    <property type="entry name" value="TraK_N"/>
    <property type="match status" value="1"/>
</dbReference>
<sequence>MRTTLAVTCCLLMAAGEGLAENGVPAEVPTLVELSSREINRIVCPGPMTDLIFSEEKGLTGHFSGNNAFIKFIAEEADGKRTYPDEPSEIYAVCNGAVYTLIGTPTETSAVTVRLAATKAETVAENLERYRNLPLEKQAVQLLREGYSGAYPGSYRVSDQKEDVTLCPDLQVSLRQTVEVDGVGLRLKSFQVTSRLSTESELAEKTFLDARIGNPILAVALVEHRLQPGGSTRVLVVERKERDPGAMETLDTALSAGGE</sequence>
<feature type="chain" id="PRO_5030808162" description="TraK protein" evidence="1">
    <location>
        <begin position="21"/>
        <end position="259"/>
    </location>
</feature>
<accession>A0A7U3YJ48</accession>
<protein>
    <recommendedName>
        <fullName evidence="6">TraK protein</fullName>
    </recommendedName>
</protein>
<dbReference type="KEGG" id="dpr:Despr_0163"/>
<feature type="domain" description="TraK N-terminal" evidence="2">
    <location>
        <begin position="32"/>
        <end position="119"/>
    </location>
</feature>
<dbReference type="Pfam" id="PF23536">
    <property type="entry name" value="TraK_C"/>
    <property type="match status" value="1"/>
</dbReference>
<dbReference type="Proteomes" id="UP000006365">
    <property type="component" value="Chromosome"/>
</dbReference>
<keyword evidence="1" id="KW-0732">Signal</keyword>
<dbReference type="AlphaFoldDB" id="A0A7U3YJ48"/>
<evidence type="ECO:0000313" key="4">
    <source>
        <dbReference type="EMBL" id="ADW16352.1"/>
    </source>
</evidence>
<proteinExistence type="predicted"/>
<dbReference type="InterPro" id="IPR055397">
    <property type="entry name" value="TraK_C"/>
</dbReference>